<dbReference type="PANTHER" id="PTHR31751">
    <property type="entry name" value="SI:CH211-108C17.2-RELATED-RELATED"/>
    <property type="match status" value="1"/>
</dbReference>
<dbReference type="AlphaFoldDB" id="A0A9J6GLY7"/>
<accession>A0A9J6GLY7</accession>
<name>A0A9J6GLY7_HAELO</name>
<keyword evidence="2" id="KW-1185">Reference proteome</keyword>
<dbReference type="VEuPathDB" id="VectorBase:HLOH_053796"/>
<evidence type="ECO:0000313" key="1">
    <source>
        <dbReference type="EMBL" id="KAH9375504.1"/>
    </source>
</evidence>
<gene>
    <name evidence="1" type="ORF">HPB48_015366</name>
</gene>
<protein>
    <submittedName>
        <fullName evidence="1">Uncharacterized protein</fullName>
    </submittedName>
</protein>
<reference evidence="1 2" key="1">
    <citation type="journal article" date="2020" name="Cell">
        <title>Large-Scale Comparative Analyses of Tick Genomes Elucidate Their Genetic Diversity and Vector Capacities.</title>
        <authorList>
            <consortium name="Tick Genome and Microbiome Consortium (TIGMIC)"/>
            <person name="Jia N."/>
            <person name="Wang J."/>
            <person name="Shi W."/>
            <person name="Du L."/>
            <person name="Sun Y."/>
            <person name="Zhan W."/>
            <person name="Jiang J.F."/>
            <person name="Wang Q."/>
            <person name="Zhang B."/>
            <person name="Ji P."/>
            <person name="Bell-Sakyi L."/>
            <person name="Cui X.M."/>
            <person name="Yuan T.T."/>
            <person name="Jiang B.G."/>
            <person name="Yang W.F."/>
            <person name="Lam T.T."/>
            <person name="Chang Q.C."/>
            <person name="Ding S.J."/>
            <person name="Wang X.J."/>
            <person name="Zhu J.G."/>
            <person name="Ruan X.D."/>
            <person name="Zhao L."/>
            <person name="Wei J.T."/>
            <person name="Ye R.Z."/>
            <person name="Que T.C."/>
            <person name="Du C.H."/>
            <person name="Zhou Y.H."/>
            <person name="Cheng J.X."/>
            <person name="Dai P.F."/>
            <person name="Guo W.B."/>
            <person name="Han X.H."/>
            <person name="Huang E.J."/>
            <person name="Li L.F."/>
            <person name="Wei W."/>
            <person name="Gao Y.C."/>
            <person name="Liu J.Z."/>
            <person name="Shao H.Z."/>
            <person name="Wang X."/>
            <person name="Wang C.C."/>
            <person name="Yang T.C."/>
            <person name="Huo Q.B."/>
            <person name="Li W."/>
            <person name="Chen H.Y."/>
            <person name="Chen S.E."/>
            <person name="Zhou L.G."/>
            <person name="Ni X.B."/>
            <person name="Tian J.H."/>
            <person name="Sheng Y."/>
            <person name="Liu T."/>
            <person name="Pan Y.S."/>
            <person name="Xia L.Y."/>
            <person name="Li J."/>
            <person name="Zhao F."/>
            <person name="Cao W.C."/>
        </authorList>
    </citation>
    <scope>NUCLEOTIDE SEQUENCE [LARGE SCALE GENOMIC DNA]</scope>
    <source>
        <strain evidence="1">HaeL-2018</strain>
    </source>
</reference>
<evidence type="ECO:0000313" key="2">
    <source>
        <dbReference type="Proteomes" id="UP000821853"/>
    </source>
</evidence>
<dbReference type="PANTHER" id="PTHR31751:SF42">
    <property type="entry name" value="PROTEIN CBG10204"/>
    <property type="match status" value="1"/>
</dbReference>
<dbReference type="Proteomes" id="UP000821853">
    <property type="component" value="Chromosome 5"/>
</dbReference>
<sequence length="72" mass="8267">MQRKCRGHTGHIYNHPTFVFEHSPAHLKLRAILANPKFLSDLRHQSSTTQTSSLESFNNMLIRFAPKSIAYS</sequence>
<dbReference type="OrthoDB" id="5980500at2759"/>
<dbReference type="EMBL" id="JABSTR010000007">
    <property type="protein sequence ID" value="KAH9375504.1"/>
    <property type="molecule type" value="Genomic_DNA"/>
</dbReference>
<organism evidence="1 2">
    <name type="scientific">Haemaphysalis longicornis</name>
    <name type="common">Bush tick</name>
    <dbReference type="NCBI Taxonomy" id="44386"/>
    <lineage>
        <taxon>Eukaryota</taxon>
        <taxon>Metazoa</taxon>
        <taxon>Ecdysozoa</taxon>
        <taxon>Arthropoda</taxon>
        <taxon>Chelicerata</taxon>
        <taxon>Arachnida</taxon>
        <taxon>Acari</taxon>
        <taxon>Parasitiformes</taxon>
        <taxon>Ixodida</taxon>
        <taxon>Ixodoidea</taxon>
        <taxon>Ixodidae</taxon>
        <taxon>Haemaphysalinae</taxon>
        <taxon>Haemaphysalis</taxon>
    </lineage>
</organism>
<proteinExistence type="predicted"/>
<comment type="caution">
    <text evidence="1">The sequence shown here is derived from an EMBL/GenBank/DDBJ whole genome shotgun (WGS) entry which is preliminary data.</text>
</comment>